<dbReference type="RefSeq" id="WP_058480756.1">
    <property type="nucleotide sequence ID" value="NZ_CAAAIQ010000001.1"/>
</dbReference>
<dbReference type="PANTHER" id="PTHR31760">
    <property type="entry name" value="S-ADENOSYL-L-METHIONINE-DEPENDENT METHYLTRANSFERASES SUPERFAMILY PROTEIN"/>
    <property type="match status" value="1"/>
</dbReference>
<protein>
    <recommendedName>
        <fullName evidence="6">Ribosomal RNA small subunit methyltransferase G</fullName>
        <ecNumber evidence="6">2.1.1.170</ecNumber>
    </recommendedName>
    <alternativeName>
        <fullName evidence="6">16S rRNA 7-methylguanosine methyltransferase</fullName>
        <shortName evidence="6">16S rRNA m7G methyltransferase</shortName>
    </alternativeName>
</protein>
<comment type="caution">
    <text evidence="7">The sequence shown here is derived from an EMBL/GenBank/DDBJ whole genome shotgun (WGS) entry which is preliminary data.</text>
</comment>
<feature type="binding site" evidence="6">
    <location>
        <position position="77"/>
    </location>
    <ligand>
        <name>S-adenosyl-L-methionine</name>
        <dbReference type="ChEBI" id="CHEBI:59789"/>
    </ligand>
</feature>
<dbReference type="InterPro" id="IPR003682">
    <property type="entry name" value="rRNA_ssu_MeTfrase_G"/>
</dbReference>
<evidence type="ECO:0000256" key="5">
    <source>
        <dbReference type="ARBA" id="ARBA00022691"/>
    </source>
</evidence>
<evidence type="ECO:0000256" key="3">
    <source>
        <dbReference type="ARBA" id="ARBA00022603"/>
    </source>
</evidence>
<dbReference type="PIRSF" id="PIRSF003078">
    <property type="entry name" value="GidB"/>
    <property type="match status" value="1"/>
</dbReference>
<comment type="caution">
    <text evidence="6">Lacks conserved residue(s) required for the propagation of feature annotation.</text>
</comment>
<evidence type="ECO:0000313" key="7">
    <source>
        <dbReference type="EMBL" id="KTD76395.1"/>
    </source>
</evidence>
<dbReference type="EC" id="2.1.1.170" evidence="6"/>
<dbReference type="STRING" id="66969.Lwal_2117"/>
<evidence type="ECO:0000313" key="8">
    <source>
        <dbReference type="Proteomes" id="UP000054729"/>
    </source>
</evidence>
<keyword evidence="4 6" id="KW-0808">Transferase</keyword>
<comment type="subcellular location">
    <subcellularLocation>
        <location evidence="6">Cytoplasm</location>
    </subcellularLocation>
</comment>
<evidence type="ECO:0000256" key="1">
    <source>
        <dbReference type="ARBA" id="ARBA00022490"/>
    </source>
</evidence>
<dbReference type="CDD" id="cd02440">
    <property type="entry name" value="AdoMet_MTases"/>
    <property type="match status" value="1"/>
</dbReference>
<comment type="similarity">
    <text evidence="6">Belongs to the methyltransferase superfamily. RNA methyltransferase RsmG family.</text>
</comment>
<comment type="catalytic activity">
    <reaction evidence="6">
        <text>guanosine(527) in 16S rRNA + S-adenosyl-L-methionine = N(7)-methylguanosine(527) in 16S rRNA + S-adenosyl-L-homocysteine</text>
        <dbReference type="Rhea" id="RHEA:42732"/>
        <dbReference type="Rhea" id="RHEA-COMP:10209"/>
        <dbReference type="Rhea" id="RHEA-COMP:10210"/>
        <dbReference type="ChEBI" id="CHEBI:57856"/>
        <dbReference type="ChEBI" id="CHEBI:59789"/>
        <dbReference type="ChEBI" id="CHEBI:74269"/>
        <dbReference type="ChEBI" id="CHEBI:74480"/>
        <dbReference type="EC" id="2.1.1.170"/>
    </reaction>
</comment>
<sequence>MLEHDIQLLSQIEDGVNSLHLSSISETLLQYLQLLHKWNDAYNLTAIRHMSEMINKHLMDSLAILPWIKGKRIIDVGTGAGLPGIPLAIAKPDLQFVLLDSNGKKTRFLLEVKRQLHLNNVEIVQNRVENYQPGLGFDTVLSRAFSSLEQMTVWTQHLIAPKGIWLAMKGKVPTDELSSIKYPFKVEEYTVKGIAGERCCVLIDNKNKE</sequence>
<dbReference type="EMBL" id="LNZB01000051">
    <property type="protein sequence ID" value="KTD76395.1"/>
    <property type="molecule type" value="Genomic_DNA"/>
</dbReference>
<evidence type="ECO:0000256" key="4">
    <source>
        <dbReference type="ARBA" id="ARBA00022679"/>
    </source>
</evidence>
<dbReference type="PANTHER" id="PTHR31760:SF0">
    <property type="entry name" value="S-ADENOSYL-L-METHIONINE-DEPENDENT METHYLTRANSFERASES SUPERFAMILY PROTEIN"/>
    <property type="match status" value="1"/>
</dbReference>
<name>A0A0W1A4Y5_9GAMM</name>
<keyword evidence="5 6" id="KW-0949">S-adenosyl-L-methionine</keyword>
<keyword evidence="1 6" id="KW-0963">Cytoplasm</keyword>
<dbReference type="GO" id="GO:0005829">
    <property type="term" value="C:cytosol"/>
    <property type="evidence" value="ECO:0007669"/>
    <property type="project" value="TreeGrafter"/>
</dbReference>
<organism evidence="7 8">
    <name type="scientific">Legionella waltersii</name>
    <dbReference type="NCBI Taxonomy" id="66969"/>
    <lineage>
        <taxon>Bacteria</taxon>
        <taxon>Pseudomonadati</taxon>
        <taxon>Pseudomonadota</taxon>
        <taxon>Gammaproteobacteria</taxon>
        <taxon>Legionellales</taxon>
        <taxon>Legionellaceae</taxon>
        <taxon>Legionella</taxon>
    </lineage>
</organism>
<feature type="binding site" evidence="6">
    <location>
        <position position="82"/>
    </location>
    <ligand>
        <name>S-adenosyl-L-methionine</name>
        <dbReference type="ChEBI" id="CHEBI:59789"/>
    </ligand>
</feature>
<keyword evidence="2 6" id="KW-0698">rRNA processing</keyword>
<dbReference type="GO" id="GO:0070043">
    <property type="term" value="F:rRNA (guanine-N7-)-methyltransferase activity"/>
    <property type="evidence" value="ECO:0007669"/>
    <property type="project" value="UniProtKB-UniRule"/>
</dbReference>
<dbReference type="Gene3D" id="3.40.50.150">
    <property type="entry name" value="Vaccinia Virus protein VP39"/>
    <property type="match status" value="1"/>
</dbReference>
<accession>A0A0W1A4Y5</accession>
<dbReference type="InterPro" id="IPR029063">
    <property type="entry name" value="SAM-dependent_MTases_sf"/>
</dbReference>
<reference evidence="7 8" key="1">
    <citation type="submission" date="2015-11" db="EMBL/GenBank/DDBJ databases">
        <title>Genomic analysis of 38 Legionella species identifies large and diverse effector repertoires.</title>
        <authorList>
            <person name="Burstein D."/>
            <person name="Amaro F."/>
            <person name="Zusman T."/>
            <person name="Lifshitz Z."/>
            <person name="Cohen O."/>
            <person name="Gilbert J.A."/>
            <person name="Pupko T."/>
            <person name="Shuman H.A."/>
            <person name="Segal G."/>
        </authorList>
    </citation>
    <scope>NUCLEOTIDE SEQUENCE [LARGE SCALE GENOMIC DNA]</scope>
    <source>
        <strain evidence="7 8">ATCC 51914</strain>
    </source>
</reference>
<gene>
    <name evidence="7" type="primary">gidB</name>
    <name evidence="6" type="synonym">rsmG</name>
    <name evidence="7" type="ORF">Lwal_2117</name>
</gene>
<dbReference type="NCBIfam" id="TIGR00138">
    <property type="entry name" value="rsmG_gidB"/>
    <property type="match status" value="1"/>
</dbReference>
<feature type="binding site" evidence="6">
    <location>
        <position position="143"/>
    </location>
    <ligand>
        <name>S-adenosyl-L-methionine</name>
        <dbReference type="ChEBI" id="CHEBI:59789"/>
    </ligand>
</feature>
<keyword evidence="8" id="KW-1185">Reference proteome</keyword>
<dbReference type="HAMAP" id="MF_00074">
    <property type="entry name" value="16SrRNA_methyltr_G"/>
    <property type="match status" value="1"/>
</dbReference>
<dbReference type="PATRIC" id="fig|66969.6.peg.2306"/>
<dbReference type="Proteomes" id="UP000054729">
    <property type="component" value="Unassembled WGS sequence"/>
</dbReference>
<dbReference type="Pfam" id="PF02527">
    <property type="entry name" value="GidB"/>
    <property type="match status" value="1"/>
</dbReference>
<evidence type="ECO:0000256" key="6">
    <source>
        <dbReference type="HAMAP-Rule" id="MF_00074"/>
    </source>
</evidence>
<keyword evidence="3 6" id="KW-0489">Methyltransferase</keyword>
<comment type="function">
    <text evidence="6">Specifically methylates the N7 position of guanine in position 527 of 16S rRNA.</text>
</comment>
<dbReference type="AlphaFoldDB" id="A0A0W1A4Y5"/>
<feature type="binding site" evidence="6">
    <location>
        <begin position="128"/>
        <end position="129"/>
    </location>
    <ligand>
        <name>S-adenosyl-L-methionine</name>
        <dbReference type="ChEBI" id="CHEBI:59789"/>
    </ligand>
</feature>
<evidence type="ECO:0000256" key="2">
    <source>
        <dbReference type="ARBA" id="ARBA00022552"/>
    </source>
</evidence>
<proteinExistence type="inferred from homology"/>
<dbReference type="OrthoDB" id="9808773at2"/>
<dbReference type="SUPFAM" id="SSF53335">
    <property type="entry name" value="S-adenosyl-L-methionine-dependent methyltransferases"/>
    <property type="match status" value="1"/>
</dbReference>